<dbReference type="Pfam" id="PF14595">
    <property type="entry name" value="Thioredoxin_9"/>
    <property type="match status" value="1"/>
</dbReference>
<reference evidence="3" key="1">
    <citation type="journal article" date="2023" name="Mar. Drugs">
        <title>Gemmata algarum, a Novel Planctomycete Isolated from an Algal Mat, Displays Antimicrobial Activity.</title>
        <authorList>
            <person name="Kumar G."/>
            <person name="Kallscheuer N."/>
            <person name="Kashif M."/>
            <person name="Ahamad S."/>
            <person name="Jagadeeshwari U."/>
            <person name="Pannikurungottu S."/>
            <person name="Haufschild T."/>
            <person name="Kabuu M."/>
            <person name="Sasikala C."/>
            <person name="Jogler C."/>
            <person name="Ramana C."/>
        </authorList>
    </citation>
    <scope>NUCLEOTIDE SEQUENCE [LARGE SCALE GENOMIC DNA]</scope>
    <source>
        <strain evidence="3">JC673</strain>
    </source>
</reference>
<keyword evidence="3" id="KW-1185">Reference proteome</keyword>
<gene>
    <name evidence="2" type="ORF">R5W23_000453</name>
</gene>
<proteinExistence type="predicted"/>
<evidence type="ECO:0000259" key="1">
    <source>
        <dbReference type="PROSITE" id="PS51352"/>
    </source>
</evidence>
<dbReference type="InterPro" id="IPR036249">
    <property type="entry name" value="Thioredoxin-like_sf"/>
</dbReference>
<dbReference type="PROSITE" id="PS51352">
    <property type="entry name" value="THIOREDOXIN_2"/>
    <property type="match status" value="1"/>
</dbReference>
<sequence length="186" mass="20557">MNLFTKFEAGLPLAQFLAKHGTDAHRARWQAATAQTALTGAQQELVRAFTRRTNVLVLAGAWCGDCSSQCPIFERVAEINPNVVVRYIDRDEHADAQAALQINGGNRVPVAVFFSEDGHEVARYGERTLARYRALVAQLTGEGCATGFVKGDDPVQKAVVQEWLDQLERVQCILRLSPRLRAKHGD</sequence>
<protein>
    <submittedName>
        <fullName evidence="2">Thioredoxin family protein</fullName>
    </submittedName>
</protein>
<dbReference type="CDD" id="cd02947">
    <property type="entry name" value="TRX_family"/>
    <property type="match status" value="1"/>
</dbReference>
<dbReference type="EMBL" id="JAXBLV010000110">
    <property type="protein sequence ID" value="MDY3559460.1"/>
    <property type="molecule type" value="Genomic_DNA"/>
</dbReference>
<comment type="caution">
    <text evidence="2">The sequence shown here is derived from an EMBL/GenBank/DDBJ whole genome shotgun (WGS) entry which is preliminary data.</text>
</comment>
<evidence type="ECO:0000313" key="2">
    <source>
        <dbReference type="EMBL" id="MDY3559460.1"/>
    </source>
</evidence>
<dbReference type="RefSeq" id="WP_320686216.1">
    <property type="nucleotide sequence ID" value="NZ_JAXBLV010000110.1"/>
</dbReference>
<organism evidence="2 3">
    <name type="scientific">Gemmata algarum</name>
    <dbReference type="NCBI Taxonomy" id="2975278"/>
    <lineage>
        <taxon>Bacteria</taxon>
        <taxon>Pseudomonadati</taxon>
        <taxon>Planctomycetota</taxon>
        <taxon>Planctomycetia</taxon>
        <taxon>Gemmatales</taxon>
        <taxon>Gemmataceae</taxon>
        <taxon>Gemmata</taxon>
    </lineage>
</organism>
<dbReference type="Gene3D" id="3.40.30.10">
    <property type="entry name" value="Glutaredoxin"/>
    <property type="match status" value="1"/>
</dbReference>
<name>A0ABU5EWF8_9BACT</name>
<evidence type="ECO:0000313" key="3">
    <source>
        <dbReference type="Proteomes" id="UP001272242"/>
    </source>
</evidence>
<dbReference type="InterPro" id="IPR013766">
    <property type="entry name" value="Thioredoxin_domain"/>
</dbReference>
<dbReference type="SUPFAM" id="SSF52833">
    <property type="entry name" value="Thioredoxin-like"/>
    <property type="match status" value="1"/>
</dbReference>
<feature type="domain" description="Thioredoxin" evidence="1">
    <location>
        <begin position="7"/>
        <end position="141"/>
    </location>
</feature>
<accession>A0ABU5EWF8</accession>
<dbReference type="Proteomes" id="UP001272242">
    <property type="component" value="Unassembled WGS sequence"/>
</dbReference>